<dbReference type="AlphaFoldDB" id="A0A562WR54"/>
<dbReference type="PANTHER" id="PTHR11986:SF58">
    <property type="entry name" value="LEUCINE_METHIONINE RACEMASE"/>
    <property type="match status" value="1"/>
</dbReference>
<dbReference type="InterPro" id="IPR050103">
    <property type="entry name" value="Class-III_PLP-dep_AT"/>
</dbReference>
<gene>
    <name evidence="7" type="ORF">JN12_00609</name>
</gene>
<evidence type="ECO:0000313" key="7">
    <source>
        <dbReference type="EMBL" id="TWJ32635.1"/>
    </source>
</evidence>
<dbReference type="Gene3D" id="3.90.1150.10">
    <property type="entry name" value="Aspartate Aminotransferase, domain 1"/>
    <property type="match status" value="1"/>
</dbReference>
<keyword evidence="8" id="KW-1185">Reference proteome</keyword>
<comment type="caution">
    <text evidence="7">The sequence shown here is derived from an EMBL/GenBank/DDBJ whole genome shotgun (WGS) entry which is preliminary data.</text>
</comment>
<sequence>MSSRNAQLLEQRNQHVPQGLVNITTAFITKASGAIMVDADGRELIDFAGGIGVNNVGHCHPKVVAAIKDQAEKFIHTCFHVAPYEEYVELAVRLNELAPGDFAKMTMFTNSGAEADENAIKIARYATKRPAIIAFDNSFHGRTNLTMALTSKVKPYKLGFGPFAPEIYRAPYAYCYRCPFGLKHPECKAACADYLEEFFISHVAAEQTAAIIAEPIQGEGGFVTPPPEYFPKLKAICEKYGILLVIDEVQSGMGRTGKIFAIDHWGITPDIVTSAKSLAGGMPLGAVTGRAELMNLPHIGGLGGTYSGNPLSCRAALAVLEILIEDGLLKQAELLGDRLQQRFVALQEKHEIIGEVRGKGPMLALELVRDRETREPAGDEAKKLTKLCFDKGLVILSCGSHGNVIRFLMPLVISEEQLERGLAILEESLCELEAERSPAKSCACAGR</sequence>
<evidence type="ECO:0000256" key="3">
    <source>
        <dbReference type="ARBA" id="ARBA00022576"/>
    </source>
</evidence>
<dbReference type="Pfam" id="PF00202">
    <property type="entry name" value="Aminotran_3"/>
    <property type="match status" value="1"/>
</dbReference>
<evidence type="ECO:0000256" key="1">
    <source>
        <dbReference type="ARBA" id="ARBA00001933"/>
    </source>
</evidence>
<dbReference type="GO" id="GO:0030170">
    <property type="term" value="F:pyridoxal phosphate binding"/>
    <property type="evidence" value="ECO:0007669"/>
    <property type="project" value="InterPro"/>
</dbReference>
<dbReference type="Proteomes" id="UP000319449">
    <property type="component" value="Unassembled WGS sequence"/>
</dbReference>
<evidence type="ECO:0000256" key="6">
    <source>
        <dbReference type="RuleBase" id="RU003560"/>
    </source>
</evidence>
<protein>
    <submittedName>
        <fullName evidence="7">4-aminobutyrate aminotransferase apoenzyme</fullName>
    </submittedName>
</protein>
<dbReference type="GO" id="GO:0009448">
    <property type="term" value="P:gamma-aminobutyric acid metabolic process"/>
    <property type="evidence" value="ECO:0007669"/>
    <property type="project" value="InterPro"/>
</dbReference>
<dbReference type="FunFam" id="3.40.640.10:FF:000013">
    <property type="entry name" value="4-aminobutyrate aminotransferase"/>
    <property type="match status" value="1"/>
</dbReference>
<comment type="similarity">
    <text evidence="2 6">Belongs to the class-III pyridoxal-phosphate-dependent aminotransferase family.</text>
</comment>
<dbReference type="EMBL" id="VLLN01000003">
    <property type="protein sequence ID" value="TWJ32635.1"/>
    <property type="molecule type" value="Genomic_DNA"/>
</dbReference>
<dbReference type="PROSITE" id="PS00600">
    <property type="entry name" value="AA_TRANSFER_CLASS_3"/>
    <property type="match status" value="1"/>
</dbReference>
<name>A0A562WR54_9BACT</name>
<dbReference type="InterPro" id="IPR005814">
    <property type="entry name" value="Aminotrans_3"/>
</dbReference>
<dbReference type="GO" id="GO:0034386">
    <property type="term" value="F:4-aminobutyrate:2-oxoglutarate transaminase activity"/>
    <property type="evidence" value="ECO:0007669"/>
    <property type="project" value="InterPro"/>
</dbReference>
<dbReference type="InterPro" id="IPR049704">
    <property type="entry name" value="Aminotrans_3_PPA_site"/>
</dbReference>
<evidence type="ECO:0000256" key="5">
    <source>
        <dbReference type="ARBA" id="ARBA00022898"/>
    </source>
</evidence>
<evidence type="ECO:0000313" key="8">
    <source>
        <dbReference type="Proteomes" id="UP000319449"/>
    </source>
</evidence>
<dbReference type="NCBIfam" id="TIGR00700">
    <property type="entry name" value="GABAtrnsam"/>
    <property type="match status" value="1"/>
</dbReference>
<organism evidence="7 8">
    <name type="scientific">Geobacter argillaceus</name>
    <dbReference type="NCBI Taxonomy" id="345631"/>
    <lineage>
        <taxon>Bacteria</taxon>
        <taxon>Pseudomonadati</taxon>
        <taxon>Thermodesulfobacteriota</taxon>
        <taxon>Desulfuromonadia</taxon>
        <taxon>Geobacterales</taxon>
        <taxon>Geobacteraceae</taxon>
        <taxon>Geobacter</taxon>
    </lineage>
</organism>
<keyword evidence="4 7" id="KW-0808">Transferase</keyword>
<dbReference type="InterPro" id="IPR015421">
    <property type="entry name" value="PyrdxlP-dep_Trfase_major"/>
</dbReference>
<keyword evidence="3 7" id="KW-0032">Aminotransferase</keyword>
<dbReference type="SUPFAM" id="SSF53383">
    <property type="entry name" value="PLP-dependent transferases"/>
    <property type="match status" value="1"/>
</dbReference>
<keyword evidence="5 6" id="KW-0663">Pyridoxal phosphate</keyword>
<dbReference type="OrthoDB" id="9801052at2"/>
<dbReference type="PANTHER" id="PTHR11986">
    <property type="entry name" value="AMINOTRANSFERASE CLASS III"/>
    <property type="match status" value="1"/>
</dbReference>
<dbReference type="InterPro" id="IPR015424">
    <property type="entry name" value="PyrdxlP-dep_Trfase"/>
</dbReference>
<dbReference type="RefSeq" id="WP_145017968.1">
    <property type="nucleotide sequence ID" value="NZ_VLLN01000003.1"/>
</dbReference>
<comment type="cofactor">
    <cofactor evidence="1">
        <name>pyridoxal 5'-phosphate</name>
        <dbReference type="ChEBI" id="CHEBI:597326"/>
    </cofactor>
</comment>
<proteinExistence type="inferred from homology"/>
<evidence type="ECO:0000256" key="4">
    <source>
        <dbReference type="ARBA" id="ARBA00022679"/>
    </source>
</evidence>
<accession>A0A562WR54</accession>
<dbReference type="CDD" id="cd00610">
    <property type="entry name" value="OAT_like"/>
    <property type="match status" value="1"/>
</dbReference>
<dbReference type="GO" id="GO:0042802">
    <property type="term" value="F:identical protein binding"/>
    <property type="evidence" value="ECO:0007669"/>
    <property type="project" value="TreeGrafter"/>
</dbReference>
<reference evidence="7 8" key="1">
    <citation type="submission" date="2019-07" db="EMBL/GenBank/DDBJ databases">
        <title>Genomic Encyclopedia of Archaeal and Bacterial Type Strains, Phase II (KMG-II): from individual species to whole genera.</title>
        <authorList>
            <person name="Goeker M."/>
        </authorList>
    </citation>
    <scope>NUCLEOTIDE SEQUENCE [LARGE SCALE GENOMIC DNA]</scope>
    <source>
        <strain evidence="7 8">ATCC BAA-1139</strain>
    </source>
</reference>
<evidence type="ECO:0000256" key="2">
    <source>
        <dbReference type="ARBA" id="ARBA00008954"/>
    </source>
</evidence>
<dbReference type="InterPro" id="IPR004632">
    <property type="entry name" value="4NH2But_aminotransferase_bac"/>
</dbReference>
<dbReference type="Gene3D" id="3.40.640.10">
    <property type="entry name" value="Type I PLP-dependent aspartate aminotransferase-like (Major domain)"/>
    <property type="match status" value="1"/>
</dbReference>
<dbReference type="InterPro" id="IPR015422">
    <property type="entry name" value="PyrdxlP-dep_Trfase_small"/>
</dbReference>
<dbReference type="PIRSF" id="PIRSF000521">
    <property type="entry name" value="Transaminase_4ab_Lys_Orn"/>
    <property type="match status" value="1"/>
</dbReference>